<accession>A0A835WHV2</accession>
<dbReference type="PROSITE" id="PS51294">
    <property type="entry name" value="HTH_MYB"/>
    <property type="match status" value="1"/>
</dbReference>
<evidence type="ECO:0000259" key="3">
    <source>
        <dbReference type="PROSITE" id="PS51294"/>
    </source>
</evidence>
<evidence type="ECO:0000313" key="4">
    <source>
        <dbReference type="EMBL" id="KAG2447270.1"/>
    </source>
</evidence>
<evidence type="ECO:0000313" key="5">
    <source>
        <dbReference type="Proteomes" id="UP000613740"/>
    </source>
</evidence>
<name>A0A835WHV2_9CHLO</name>
<comment type="caution">
    <text evidence="4">The sequence shown here is derived from an EMBL/GenBank/DDBJ whole genome shotgun (WGS) entry which is preliminary data.</text>
</comment>
<dbReference type="InterPro" id="IPR009057">
    <property type="entry name" value="Homeodomain-like_sf"/>
</dbReference>
<organism evidence="4 5">
    <name type="scientific">Chlamydomonas schloesseri</name>
    <dbReference type="NCBI Taxonomy" id="2026947"/>
    <lineage>
        <taxon>Eukaryota</taxon>
        <taxon>Viridiplantae</taxon>
        <taxon>Chlorophyta</taxon>
        <taxon>core chlorophytes</taxon>
        <taxon>Chlorophyceae</taxon>
        <taxon>CS clade</taxon>
        <taxon>Chlamydomonadales</taxon>
        <taxon>Chlamydomonadaceae</taxon>
        <taxon>Chlamydomonas</taxon>
    </lineage>
</organism>
<dbReference type="EMBL" id="JAEHOD010000022">
    <property type="protein sequence ID" value="KAG2447270.1"/>
    <property type="molecule type" value="Genomic_DNA"/>
</dbReference>
<proteinExistence type="predicted"/>
<dbReference type="PROSITE" id="PS50090">
    <property type="entry name" value="MYB_LIKE"/>
    <property type="match status" value="1"/>
</dbReference>
<evidence type="ECO:0000256" key="1">
    <source>
        <dbReference type="SAM" id="MobiDB-lite"/>
    </source>
</evidence>
<dbReference type="Proteomes" id="UP000613740">
    <property type="component" value="Unassembled WGS sequence"/>
</dbReference>
<dbReference type="InterPro" id="IPR017930">
    <property type="entry name" value="Myb_dom"/>
</dbReference>
<feature type="domain" description="HTH myb-type" evidence="3">
    <location>
        <begin position="386"/>
        <end position="429"/>
    </location>
</feature>
<evidence type="ECO:0008006" key="6">
    <source>
        <dbReference type="Google" id="ProtNLM"/>
    </source>
</evidence>
<reference evidence="4" key="1">
    <citation type="journal article" date="2020" name="bioRxiv">
        <title>Comparative genomics of Chlamydomonas.</title>
        <authorList>
            <person name="Craig R.J."/>
            <person name="Hasan A.R."/>
            <person name="Ness R.W."/>
            <person name="Keightley P.D."/>
        </authorList>
    </citation>
    <scope>NUCLEOTIDE SEQUENCE</scope>
    <source>
        <strain evidence="4">CCAP 11/173</strain>
    </source>
</reference>
<dbReference type="SUPFAM" id="SSF46689">
    <property type="entry name" value="Homeodomain-like"/>
    <property type="match status" value="1"/>
</dbReference>
<dbReference type="AlphaFoldDB" id="A0A835WHV2"/>
<feature type="domain" description="Myb-like" evidence="2">
    <location>
        <begin position="380"/>
        <end position="425"/>
    </location>
</feature>
<feature type="compositionally biased region" description="Gly residues" evidence="1">
    <location>
        <begin position="270"/>
        <end position="295"/>
    </location>
</feature>
<sequence length="459" mass="49130">MAKKQYKKIRIKLKLGTGVDWEALGPIQEPVPFCIDAGCTTLCFKQFLSNQILDSVFDPSSLRLRLEGCDRELEDTANADGPTTSTYQPKLLRLAEQGVCNGSVVQLDVCATEEEVQRYHEEAEARAEANEVADLEAAAAAEAAVQQERQCAGADAGAAGSKAAAGPPLRRTVQWGPVMDGALRRADQVDAGDSDQELEGCWSDDEFGAHEAVGPDGLYAAGKGRAWLSLLAKYKTIDDSEGELQAGRRAARHQSDGGGRGGRGARRGGPSSGPGGSRGGRGGPGFGPGGPGAGRSLGAVAAARPRQQQQQQQQQHARSGPGVHVGAGAQPRLLRKATAAEGEEDGPPRKQQRRAGANGQQARTTASGEASPGKQGYNVWSIPEIERLVDYAEKNGAGRWSNFLTEENTITRTLEQIKGKWRNLKKRSAKGWQDMRRDPLPEELRRRIDLILKKAKKTG</sequence>
<gene>
    <name evidence="4" type="ORF">HYH02_007600</name>
</gene>
<protein>
    <recommendedName>
        <fullName evidence="6">Myb-like domain-containing protein</fullName>
    </recommendedName>
</protein>
<dbReference type="InterPro" id="IPR001005">
    <property type="entry name" value="SANT/Myb"/>
</dbReference>
<evidence type="ECO:0000259" key="2">
    <source>
        <dbReference type="PROSITE" id="PS50090"/>
    </source>
</evidence>
<dbReference type="OrthoDB" id="548450at2759"/>
<feature type="region of interest" description="Disordered" evidence="1">
    <location>
        <begin position="244"/>
        <end position="377"/>
    </location>
</feature>
<keyword evidence="5" id="KW-1185">Reference proteome</keyword>
<dbReference type="Gene3D" id="1.10.246.220">
    <property type="match status" value="1"/>
</dbReference>
<feature type="compositionally biased region" description="Low complexity" evidence="1">
    <location>
        <begin position="354"/>
        <end position="363"/>
    </location>
</feature>